<name>A0A022R825_ERYGU</name>
<dbReference type="EMBL" id="KI630592">
    <property type="protein sequence ID" value="EYU36169.1"/>
    <property type="molecule type" value="Genomic_DNA"/>
</dbReference>
<evidence type="ECO:0000313" key="3">
    <source>
        <dbReference type="Proteomes" id="UP000030748"/>
    </source>
</evidence>
<protein>
    <submittedName>
        <fullName evidence="2">Uncharacterized protein</fullName>
    </submittedName>
</protein>
<feature type="region of interest" description="Disordered" evidence="1">
    <location>
        <begin position="207"/>
        <end position="239"/>
    </location>
</feature>
<sequence length="314" mass="34239">MEIWKDEIKYLMFAVNSLSVRETFDNTERSSKICLSTDNIDAQKSVCSSKGCHTDIENDVIVDSVLGDNVVVDPCSKDSQTSLSVREMFDNTERSLKGCHTDIKNDVIVDSGLGDNVVVDPCSKDSLTSLSVRETFDNTERSSKNCLSTDTIDAQKSICSLKGCHTDIEHDVIVDSRLGDNVVVDPCSKDSHTSLSVRETFNNTERSSKNCLSTDNIDAPESESSTSLARSQDGSASSGEKFMCTEGMFYTIGRKLDLTILSVGKYFLLAVAETTPSPSPSSKCESCDLLGTCVLCSKIKRYASTSTPQLHSTF</sequence>
<proteinExistence type="predicted"/>
<dbReference type="Proteomes" id="UP000030748">
    <property type="component" value="Unassembled WGS sequence"/>
</dbReference>
<dbReference type="AlphaFoldDB" id="A0A022R825"/>
<feature type="compositionally biased region" description="Polar residues" evidence="1">
    <location>
        <begin position="207"/>
        <end position="238"/>
    </location>
</feature>
<organism evidence="2 3">
    <name type="scientific">Erythranthe guttata</name>
    <name type="common">Yellow monkey flower</name>
    <name type="synonym">Mimulus guttatus</name>
    <dbReference type="NCBI Taxonomy" id="4155"/>
    <lineage>
        <taxon>Eukaryota</taxon>
        <taxon>Viridiplantae</taxon>
        <taxon>Streptophyta</taxon>
        <taxon>Embryophyta</taxon>
        <taxon>Tracheophyta</taxon>
        <taxon>Spermatophyta</taxon>
        <taxon>Magnoliopsida</taxon>
        <taxon>eudicotyledons</taxon>
        <taxon>Gunneridae</taxon>
        <taxon>Pentapetalae</taxon>
        <taxon>asterids</taxon>
        <taxon>lamiids</taxon>
        <taxon>Lamiales</taxon>
        <taxon>Phrymaceae</taxon>
        <taxon>Erythranthe</taxon>
    </lineage>
</organism>
<evidence type="ECO:0000256" key="1">
    <source>
        <dbReference type="SAM" id="MobiDB-lite"/>
    </source>
</evidence>
<evidence type="ECO:0000313" key="2">
    <source>
        <dbReference type="EMBL" id="EYU36169.1"/>
    </source>
</evidence>
<accession>A0A022R825</accession>
<reference evidence="2 3" key="1">
    <citation type="journal article" date="2013" name="Proc. Natl. Acad. Sci. U.S.A.">
        <title>Fine-scale variation in meiotic recombination in Mimulus inferred from population shotgun sequencing.</title>
        <authorList>
            <person name="Hellsten U."/>
            <person name="Wright K.M."/>
            <person name="Jenkins J."/>
            <person name="Shu S."/>
            <person name="Yuan Y."/>
            <person name="Wessler S.R."/>
            <person name="Schmutz J."/>
            <person name="Willis J.H."/>
            <person name="Rokhsar D.S."/>
        </authorList>
    </citation>
    <scope>NUCLEOTIDE SEQUENCE [LARGE SCALE GENOMIC DNA]</scope>
    <source>
        <strain evidence="3">cv. DUN x IM62</strain>
    </source>
</reference>
<gene>
    <name evidence="2" type="ORF">MIMGU_mgv1a010368mg</name>
</gene>
<keyword evidence="3" id="KW-1185">Reference proteome</keyword>